<feature type="compositionally biased region" description="Polar residues" evidence="6">
    <location>
        <begin position="12"/>
        <end position="21"/>
    </location>
</feature>
<keyword evidence="3" id="KW-0240">DNA-directed RNA polymerase</keyword>
<comment type="caution">
    <text evidence="7">The sequence shown here is derived from an EMBL/GenBank/DDBJ whole genome shotgun (WGS) entry which is preliminary data.</text>
</comment>
<evidence type="ECO:0000256" key="3">
    <source>
        <dbReference type="ARBA" id="ARBA00022478"/>
    </source>
</evidence>
<keyword evidence="4" id="KW-0804">Transcription</keyword>
<name>A0A830HSM8_9CHLO</name>
<comment type="subcellular location">
    <subcellularLocation>
        <location evidence="1">Nucleus</location>
        <location evidence="1">Nucleolus</location>
    </subcellularLocation>
</comment>
<sequence>MPMDVNAPPLMPSSTSRNPRVVSYPSQPVQLHVGTRSQLTQYVGAGELSTIEVLVASSTPQQGEEANPVQFAASNFANACPDYTSCGQLALAVVNRKRKRVSVLPVGGGGRIFRMTPVQETDNVAVDSGAGTSDAAAAAAHRADMLKLAGEFGTQRVQRQLARANLARVDASRVGATLADASALAQAARRRSDVHKTAKESGDGASTTTAGIEAAGRNAPAGHDKKATSAPDAYPLNHVLGPALVAAYAPFVAAIKKAAGQTNADKRHDILADAARKIASGALPNHATKQLVPRAVLHLLGPQHTSGGDAAIWLSHLWSVLRLHAATSRSHGNVSVPPGGLGKTICNKELGGLPEDVARDLLSMLREATPRPSGGIAYSCSKAHAAREMSHALVAALGATSPSWSLPDVEPIAREFGVSAHVCATLLSDEIGCVVQTKPTKTGSRIVTAELLGSKSHGKALGELMRVPRRAPSAARGGR</sequence>
<dbReference type="Pfam" id="PF06870">
    <property type="entry name" value="RNA_pol_I_A49"/>
    <property type="match status" value="1"/>
</dbReference>
<organism evidence="7 8">
    <name type="scientific">Pycnococcus provasolii</name>
    <dbReference type="NCBI Taxonomy" id="41880"/>
    <lineage>
        <taxon>Eukaryota</taxon>
        <taxon>Viridiplantae</taxon>
        <taxon>Chlorophyta</taxon>
        <taxon>Pseudoscourfieldiophyceae</taxon>
        <taxon>Pseudoscourfieldiales</taxon>
        <taxon>Pycnococcaceae</taxon>
        <taxon>Pycnococcus</taxon>
    </lineage>
</organism>
<dbReference type="GO" id="GO:0003677">
    <property type="term" value="F:DNA binding"/>
    <property type="evidence" value="ECO:0007669"/>
    <property type="project" value="InterPro"/>
</dbReference>
<dbReference type="GO" id="GO:0006351">
    <property type="term" value="P:DNA-templated transcription"/>
    <property type="evidence" value="ECO:0007669"/>
    <property type="project" value="InterPro"/>
</dbReference>
<comment type="similarity">
    <text evidence="2">Belongs to the eukaryotic RPA49/POLR1E RNA polymerase subunit family.</text>
</comment>
<evidence type="ECO:0000256" key="1">
    <source>
        <dbReference type="ARBA" id="ARBA00004604"/>
    </source>
</evidence>
<dbReference type="Proteomes" id="UP000660262">
    <property type="component" value="Unassembled WGS sequence"/>
</dbReference>
<keyword evidence="5" id="KW-0539">Nucleus</keyword>
<dbReference type="EMBL" id="BNJQ01000028">
    <property type="protein sequence ID" value="GHP10112.1"/>
    <property type="molecule type" value="Genomic_DNA"/>
</dbReference>
<dbReference type="InterPro" id="IPR009668">
    <property type="entry name" value="RNA_pol-assoc_fac_A49-like"/>
</dbReference>
<proteinExistence type="inferred from homology"/>
<dbReference type="AlphaFoldDB" id="A0A830HSM8"/>
<evidence type="ECO:0000256" key="6">
    <source>
        <dbReference type="SAM" id="MobiDB-lite"/>
    </source>
</evidence>
<evidence type="ECO:0000313" key="7">
    <source>
        <dbReference type="EMBL" id="GHP10112.1"/>
    </source>
</evidence>
<feature type="compositionally biased region" description="Basic and acidic residues" evidence="6">
    <location>
        <begin position="190"/>
        <end position="202"/>
    </location>
</feature>
<feature type="region of interest" description="Disordered" evidence="6">
    <location>
        <begin position="1"/>
        <end position="21"/>
    </location>
</feature>
<protein>
    <submittedName>
        <fullName evidence="7">Uncharacterized protein</fullName>
    </submittedName>
</protein>
<evidence type="ECO:0000313" key="8">
    <source>
        <dbReference type="Proteomes" id="UP000660262"/>
    </source>
</evidence>
<reference evidence="7" key="1">
    <citation type="submission" date="2020-10" db="EMBL/GenBank/DDBJ databases">
        <title>Unveiling of a novel bifunctional photoreceptor, Dualchrome1, isolated from a cosmopolitan green alga.</title>
        <authorList>
            <person name="Suzuki S."/>
            <person name="Kawachi M."/>
        </authorList>
    </citation>
    <scope>NUCLEOTIDE SEQUENCE</scope>
    <source>
        <strain evidence="7">NIES 2893</strain>
    </source>
</reference>
<feature type="region of interest" description="Disordered" evidence="6">
    <location>
        <begin position="188"/>
        <end position="211"/>
    </location>
</feature>
<evidence type="ECO:0000256" key="5">
    <source>
        <dbReference type="ARBA" id="ARBA00023242"/>
    </source>
</evidence>
<accession>A0A830HSM8</accession>
<gene>
    <name evidence="7" type="ORF">PPROV_000884500</name>
</gene>
<keyword evidence="8" id="KW-1185">Reference proteome</keyword>
<dbReference type="GO" id="GO:0005730">
    <property type="term" value="C:nucleolus"/>
    <property type="evidence" value="ECO:0007669"/>
    <property type="project" value="UniProtKB-SubCell"/>
</dbReference>
<dbReference type="GO" id="GO:0000428">
    <property type="term" value="C:DNA-directed RNA polymerase complex"/>
    <property type="evidence" value="ECO:0007669"/>
    <property type="project" value="UniProtKB-KW"/>
</dbReference>
<evidence type="ECO:0000256" key="4">
    <source>
        <dbReference type="ARBA" id="ARBA00023163"/>
    </source>
</evidence>
<evidence type="ECO:0000256" key="2">
    <source>
        <dbReference type="ARBA" id="ARBA00009430"/>
    </source>
</evidence>